<accession>A0A438M4F8</accession>
<protein>
    <submittedName>
        <fullName evidence="3">Uncharacterized protein</fullName>
    </submittedName>
</protein>
<feature type="transmembrane region" description="Helical" evidence="2">
    <location>
        <begin position="27"/>
        <end position="51"/>
    </location>
</feature>
<proteinExistence type="predicted"/>
<evidence type="ECO:0000313" key="4">
    <source>
        <dbReference type="Proteomes" id="UP000284824"/>
    </source>
</evidence>
<evidence type="ECO:0000256" key="2">
    <source>
        <dbReference type="SAM" id="Phobius"/>
    </source>
</evidence>
<sequence length="57" mass="5734">MSAAQAVDAGPASATGRRPRRRRMGRLVVLLAGGAMIAAGTWFALSGPFAAGTNPPP</sequence>
<feature type="region of interest" description="Disordered" evidence="1">
    <location>
        <begin position="1"/>
        <end position="23"/>
    </location>
</feature>
<gene>
    <name evidence="3" type="ORF">EDD27_3145</name>
</gene>
<evidence type="ECO:0000313" key="3">
    <source>
        <dbReference type="EMBL" id="RVX40724.1"/>
    </source>
</evidence>
<evidence type="ECO:0000256" key="1">
    <source>
        <dbReference type="SAM" id="MobiDB-lite"/>
    </source>
</evidence>
<reference evidence="3 4" key="1">
    <citation type="submission" date="2019-01" db="EMBL/GenBank/DDBJ databases">
        <title>Sequencing the genomes of 1000 actinobacteria strains.</title>
        <authorList>
            <person name="Klenk H.-P."/>
        </authorList>
    </citation>
    <scope>NUCLEOTIDE SEQUENCE [LARGE SCALE GENOMIC DNA]</scope>
    <source>
        <strain evidence="3 4">DSM 43925</strain>
    </source>
</reference>
<keyword evidence="4" id="KW-1185">Reference proteome</keyword>
<dbReference type="RefSeq" id="WP_164903621.1">
    <property type="nucleotide sequence ID" value="NZ_SAUN01000001.1"/>
</dbReference>
<keyword evidence="2" id="KW-0472">Membrane</keyword>
<organism evidence="3 4">
    <name type="scientific">Nonomuraea polychroma</name>
    <dbReference type="NCBI Taxonomy" id="46176"/>
    <lineage>
        <taxon>Bacteria</taxon>
        <taxon>Bacillati</taxon>
        <taxon>Actinomycetota</taxon>
        <taxon>Actinomycetes</taxon>
        <taxon>Streptosporangiales</taxon>
        <taxon>Streptosporangiaceae</taxon>
        <taxon>Nonomuraea</taxon>
    </lineage>
</organism>
<dbReference type="EMBL" id="SAUN01000001">
    <property type="protein sequence ID" value="RVX40724.1"/>
    <property type="molecule type" value="Genomic_DNA"/>
</dbReference>
<keyword evidence="2" id="KW-0812">Transmembrane</keyword>
<keyword evidence="2" id="KW-1133">Transmembrane helix</keyword>
<name>A0A438M4F8_9ACTN</name>
<dbReference type="AlphaFoldDB" id="A0A438M4F8"/>
<dbReference type="Proteomes" id="UP000284824">
    <property type="component" value="Unassembled WGS sequence"/>
</dbReference>
<comment type="caution">
    <text evidence="3">The sequence shown here is derived from an EMBL/GenBank/DDBJ whole genome shotgun (WGS) entry which is preliminary data.</text>
</comment>